<gene>
    <name evidence="1" type="ORF">E2C01_006398</name>
</gene>
<protein>
    <submittedName>
        <fullName evidence="1">Uncharacterized protein</fullName>
    </submittedName>
</protein>
<evidence type="ECO:0000313" key="2">
    <source>
        <dbReference type="Proteomes" id="UP000324222"/>
    </source>
</evidence>
<dbReference type="EMBL" id="VSRR010000297">
    <property type="protein sequence ID" value="MPC13656.1"/>
    <property type="molecule type" value="Genomic_DNA"/>
</dbReference>
<proteinExistence type="predicted"/>
<reference evidence="1 2" key="1">
    <citation type="submission" date="2019-05" db="EMBL/GenBank/DDBJ databases">
        <title>Another draft genome of Portunus trituberculatus and its Hox gene families provides insights of decapod evolution.</title>
        <authorList>
            <person name="Jeong J.-H."/>
            <person name="Song I."/>
            <person name="Kim S."/>
            <person name="Choi T."/>
            <person name="Kim D."/>
            <person name="Ryu S."/>
            <person name="Kim W."/>
        </authorList>
    </citation>
    <scope>NUCLEOTIDE SEQUENCE [LARGE SCALE GENOMIC DNA]</scope>
    <source>
        <tissue evidence="1">Muscle</tissue>
    </source>
</reference>
<sequence length="66" mass="7120">MAGASKLSLVLPHPEVLDLKPPSGTAWHLPPSLAISSQHSAFVSFSEVQEQQCLQNTVFDSAKHSH</sequence>
<evidence type="ECO:0000313" key="1">
    <source>
        <dbReference type="EMBL" id="MPC13656.1"/>
    </source>
</evidence>
<organism evidence="1 2">
    <name type="scientific">Portunus trituberculatus</name>
    <name type="common">Swimming crab</name>
    <name type="synonym">Neptunus trituberculatus</name>
    <dbReference type="NCBI Taxonomy" id="210409"/>
    <lineage>
        <taxon>Eukaryota</taxon>
        <taxon>Metazoa</taxon>
        <taxon>Ecdysozoa</taxon>
        <taxon>Arthropoda</taxon>
        <taxon>Crustacea</taxon>
        <taxon>Multicrustacea</taxon>
        <taxon>Malacostraca</taxon>
        <taxon>Eumalacostraca</taxon>
        <taxon>Eucarida</taxon>
        <taxon>Decapoda</taxon>
        <taxon>Pleocyemata</taxon>
        <taxon>Brachyura</taxon>
        <taxon>Eubrachyura</taxon>
        <taxon>Portunoidea</taxon>
        <taxon>Portunidae</taxon>
        <taxon>Portuninae</taxon>
        <taxon>Portunus</taxon>
    </lineage>
</organism>
<accession>A0A5B7CZ83</accession>
<keyword evidence="2" id="KW-1185">Reference proteome</keyword>
<dbReference type="Proteomes" id="UP000324222">
    <property type="component" value="Unassembled WGS sequence"/>
</dbReference>
<dbReference type="AlphaFoldDB" id="A0A5B7CZ83"/>
<comment type="caution">
    <text evidence="1">The sequence shown here is derived from an EMBL/GenBank/DDBJ whole genome shotgun (WGS) entry which is preliminary data.</text>
</comment>
<name>A0A5B7CZ83_PORTR</name>